<dbReference type="EMBL" id="QOCE01000012">
    <property type="protein sequence ID" value="RBW60067.1"/>
    <property type="molecule type" value="Genomic_DNA"/>
</dbReference>
<dbReference type="Gene3D" id="1.20.1270.180">
    <property type="match status" value="1"/>
</dbReference>
<organism evidence="2 3">
    <name type="scientific">Phaeobacter gallaeciensis</name>
    <dbReference type="NCBI Taxonomy" id="60890"/>
    <lineage>
        <taxon>Bacteria</taxon>
        <taxon>Pseudomonadati</taxon>
        <taxon>Pseudomonadota</taxon>
        <taxon>Alphaproteobacteria</taxon>
        <taxon>Rhodobacterales</taxon>
        <taxon>Roseobacteraceae</taxon>
        <taxon>Phaeobacter</taxon>
    </lineage>
</organism>
<name>A0A366X7J9_9RHOB</name>
<protein>
    <submittedName>
        <fullName evidence="2">DUF1311 domain-containing protein</fullName>
    </submittedName>
</protein>
<dbReference type="Proteomes" id="UP000252706">
    <property type="component" value="Unassembled WGS sequence"/>
</dbReference>
<feature type="domain" description="Lysozyme inhibitor LprI-like N-terminal" evidence="1">
    <location>
        <begin position="25"/>
        <end position="122"/>
    </location>
</feature>
<evidence type="ECO:0000313" key="3">
    <source>
        <dbReference type="Proteomes" id="UP000252706"/>
    </source>
</evidence>
<dbReference type="RefSeq" id="WP_113822431.1">
    <property type="nucleotide sequence ID" value="NZ_QOCE01000012.1"/>
</dbReference>
<dbReference type="InterPro" id="IPR009739">
    <property type="entry name" value="LprI-like_N"/>
</dbReference>
<proteinExistence type="predicted"/>
<evidence type="ECO:0000259" key="1">
    <source>
        <dbReference type="Pfam" id="PF07007"/>
    </source>
</evidence>
<accession>A0A366X7J9</accession>
<comment type="caution">
    <text evidence="2">The sequence shown here is derived from an EMBL/GenBank/DDBJ whole genome shotgun (WGS) entry which is preliminary data.</text>
</comment>
<dbReference type="Pfam" id="PF07007">
    <property type="entry name" value="LprI"/>
    <property type="match status" value="1"/>
</dbReference>
<dbReference type="AlphaFoldDB" id="A0A366X7J9"/>
<gene>
    <name evidence="2" type="ORF">DS909_05445</name>
</gene>
<evidence type="ECO:0000313" key="2">
    <source>
        <dbReference type="EMBL" id="RBW60067.1"/>
    </source>
</evidence>
<reference evidence="2 3" key="1">
    <citation type="submission" date="2018-07" db="EMBL/GenBank/DDBJ databases">
        <title>Modular assembly of carbohydrate-degrading microbial communities in the ocean.</title>
        <authorList>
            <person name="Enke T.N."/>
            <person name="Datta M.S."/>
            <person name="Schwartzman J.A."/>
            <person name="Cermak N."/>
            <person name="Schmitz D.A."/>
            <person name="Barrere J."/>
            <person name="Cordero O.X."/>
        </authorList>
    </citation>
    <scope>NUCLEOTIDE SEQUENCE [LARGE SCALE GENOMIC DNA]</scope>
    <source>
        <strain evidence="2 3">C3M10</strain>
    </source>
</reference>
<dbReference type="OrthoDB" id="7340239at2"/>
<sequence length="127" mass="12667">MRYLFCAALLLAPTAGTTDPSLECSAAGSQVEIGICVGAAADQVEAAMAIALEIAQGSAIELDEVTGRKVAGPALDAAQTAWAAYRTAQCDAVGASFGGGSGTGIAIQSCFITLGRARIAELMASVQ</sequence>